<keyword evidence="5" id="KW-1185">Reference proteome</keyword>
<dbReference type="Proteomes" id="UP001629953">
    <property type="component" value="Unassembled WGS sequence"/>
</dbReference>
<evidence type="ECO:0000256" key="2">
    <source>
        <dbReference type="PIRNR" id="PIRNR036893"/>
    </source>
</evidence>
<dbReference type="InterPro" id="IPR022272">
    <property type="entry name" value="Lipocalin_CS"/>
</dbReference>
<dbReference type="PANTHER" id="PTHR10612:SF34">
    <property type="entry name" value="APOLIPOPROTEIN D"/>
    <property type="match status" value="1"/>
</dbReference>
<dbReference type="Pfam" id="PF08212">
    <property type="entry name" value="Lipocalin_2"/>
    <property type="match status" value="1"/>
</dbReference>
<dbReference type="PANTHER" id="PTHR10612">
    <property type="entry name" value="APOLIPOPROTEIN D"/>
    <property type="match status" value="1"/>
</dbReference>
<dbReference type="PIRSF" id="PIRSF036893">
    <property type="entry name" value="Lipocalin_ApoD"/>
    <property type="match status" value="1"/>
</dbReference>
<dbReference type="InterPro" id="IPR000566">
    <property type="entry name" value="Lipocln_cytosolic_FA-bd_dom"/>
</dbReference>
<evidence type="ECO:0000259" key="3">
    <source>
        <dbReference type="Pfam" id="PF08212"/>
    </source>
</evidence>
<dbReference type="InterPro" id="IPR047202">
    <property type="entry name" value="Lipocalin_Blc-like_dom"/>
</dbReference>
<evidence type="ECO:0000313" key="4">
    <source>
        <dbReference type="EMBL" id="MFM2485675.1"/>
    </source>
</evidence>
<dbReference type="InterPro" id="IPR002446">
    <property type="entry name" value="Lipocalin_bac"/>
</dbReference>
<feature type="domain" description="Lipocalin/cytosolic fatty-acid binding" evidence="3">
    <location>
        <begin position="34"/>
        <end position="171"/>
    </location>
</feature>
<comment type="subcellular location">
    <subcellularLocation>
        <location evidence="2">Cell outer membrane</location>
    </subcellularLocation>
</comment>
<dbReference type="SUPFAM" id="SSF50814">
    <property type="entry name" value="Lipocalins"/>
    <property type="match status" value="1"/>
</dbReference>
<keyword evidence="2" id="KW-0998">Cell outer membrane</keyword>
<dbReference type="EMBL" id="JBEQCT010000005">
    <property type="protein sequence ID" value="MFM2485675.1"/>
    <property type="molecule type" value="Genomic_DNA"/>
</dbReference>
<comment type="similarity">
    <text evidence="1 2">Belongs to the calycin superfamily. Lipocalin family.</text>
</comment>
<dbReference type="CDD" id="cd19438">
    <property type="entry name" value="lipocalin_Blc-like"/>
    <property type="match status" value="1"/>
</dbReference>
<evidence type="ECO:0000256" key="1">
    <source>
        <dbReference type="ARBA" id="ARBA00006889"/>
    </source>
</evidence>
<dbReference type="RefSeq" id="WP_408623924.1">
    <property type="nucleotide sequence ID" value="NZ_JBEQCT010000005.1"/>
</dbReference>
<keyword evidence="2" id="KW-0472">Membrane</keyword>
<comment type="subunit">
    <text evidence="2">Homodimer.</text>
</comment>
<dbReference type="PROSITE" id="PS00213">
    <property type="entry name" value="LIPOCALIN"/>
    <property type="match status" value="1"/>
</dbReference>
<keyword evidence="2" id="KW-0449">Lipoprotein</keyword>
<evidence type="ECO:0000313" key="5">
    <source>
        <dbReference type="Proteomes" id="UP001629953"/>
    </source>
</evidence>
<proteinExistence type="inferred from homology"/>
<keyword evidence="2" id="KW-0446">Lipid-binding</keyword>
<comment type="caution">
    <text evidence="4">The sequence shown here is derived from an EMBL/GenBank/DDBJ whole genome shotgun (WGS) entry which is preliminary data.</text>
</comment>
<gene>
    <name evidence="4" type="ORF">ABUE30_11505</name>
</gene>
<dbReference type="PRINTS" id="PR01171">
    <property type="entry name" value="BCTLIPOCALIN"/>
</dbReference>
<comment type="function">
    <text evidence="2">Involved in the storage or transport of lipids necessary for membrane maintenance under stressful conditions. Displays a binding preference for lysophospholipids.</text>
</comment>
<accession>A0ABW9G7L5</accession>
<sequence length="176" mass="20074">MIKRWAMAAMFASFLTGCTSLPDGVSPVQNFSSQRYLGKWYEIARLDHHFEKGLTDVTATYSLRNDGGLEVINRGYSPEKERWKQAKGKAYFVKSTDTGYLKVSFFGPFYGTYAVIDLDKNYQYSLVAGPDKSYLWILSRTPTLPQAIQQRLINKAKSLGFDTSKLVMVNQQRNQQ</sequence>
<dbReference type="InterPro" id="IPR022271">
    <property type="entry name" value="Lipocalin_ApoD"/>
</dbReference>
<name>A0ABW9G7L5_9GAMM</name>
<dbReference type="PROSITE" id="PS51257">
    <property type="entry name" value="PROKAR_LIPOPROTEIN"/>
    <property type="match status" value="1"/>
</dbReference>
<dbReference type="InterPro" id="IPR012674">
    <property type="entry name" value="Calycin"/>
</dbReference>
<dbReference type="Gene3D" id="2.40.128.20">
    <property type="match status" value="1"/>
</dbReference>
<organism evidence="4 5">
    <name type="scientific">Celerinatantimonas yamalensis</name>
    <dbReference type="NCBI Taxonomy" id="559956"/>
    <lineage>
        <taxon>Bacteria</taxon>
        <taxon>Pseudomonadati</taxon>
        <taxon>Pseudomonadota</taxon>
        <taxon>Gammaproteobacteria</taxon>
        <taxon>Celerinatantimonadaceae</taxon>
        <taxon>Celerinatantimonas</taxon>
    </lineage>
</organism>
<protein>
    <recommendedName>
        <fullName evidence="2">Outer membrane lipoprotein Blc</fullName>
    </recommendedName>
</protein>
<reference evidence="4 5" key="1">
    <citation type="journal article" date="2013" name="Int. J. Syst. Evol. Microbiol.">
        <title>Celerinatantimonas yamalensis sp. nov., a cold-adapted diazotrophic bacterium from a cold permafrost brine.</title>
        <authorList>
            <person name="Shcherbakova V."/>
            <person name="Chuvilskaya N."/>
            <person name="Rivkina E."/>
            <person name="Demidov N."/>
            <person name="Uchaeva V."/>
            <person name="Suetin S."/>
            <person name="Suzina N."/>
            <person name="Gilichinsky D."/>
        </authorList>
    </citation>
    <scope>NUCLEOTIDE SEQUENCE [LARGE SCALE GENOMIC DNA]</scope>
    <source>
        <strain evidence="4 5">C7</strain>
    </source>
</reference>